<dbReference type="InterPro" id="IPR036249">
    <property type="entry name" value="Thioredoxin-like_sf"/>
</dbReference>
<gene>
    <name evidence="2" type="ORF">ISF6_2162</name>
</gene>
<keyword evidence="1" id="KW-0472">Membrane</keyword>
<proteinExistence type="predicted"/>
<keyword evidence="1" id="KW-0812">Transmembrane</keyword>
<evidence type="ECO:0000313" key="3">
    <source>
        <dbReference type="Proteomes" id="UP000037660"/>
    </source>
</evidence>
<dbReference type="Gene3D" id="3.40.30.10">
    <property type="entry name" value="Glutaredoxin"/>
    <property type="match status" value="1"/>
</dbReference>
<sequence length="212" mass="23515">MTVHALPVPEVVDDRRRTASGRWKMLAVLAVCAAPVIASYLTYFVIRPETRTNYGTLITPPREIPAALGLQDLAGRPVESASLKRQWLLLAVGDAACDARCERQLVLMRQLRETLGRDRDRVDKVWLLPDAGTPTERLLEASGGVSALHADRAALAAWLAPADGHRLEDHLYIVDPMGQWMMRVPADPEPAKVKRDLERLLRASASWDQAGR</sequence>
<keyword evidence="1" id="KW-1133">Transmembrane helix</keyword>
<feature type="transmembrane region" description="Helical" evidence="1">
    <location>
        <begin position="25"/>
        <end position="46"/>
    </location>
</feature>
<keyword evidence="3" id="KW-1185">Reference proteome</keyword>
<protein>
    <recommendedName>
        <fullName evidence="4">Transmembrane protein</fullName>
    </recommendedName>
</protein>
<dbReference type="EMBL" id="BBYR01000034">
    <property type="protein sequence ID" value="GAP36322.1"/>
    <property type="molecule type" value="Genomic_DNA"/>
</dbReference>
<evidence type="ECO:0000313" key="2">
    <source>
        <dbReference type="EMBL" id="GAP36322.1"/>
    </source>
</evidence>
<reference evidence="3" key="1">
    <citation type="submission" date="2015-07" db="EMBL/GenBank/DDBJ databases">
        <title>Discovery of a poly(ethylene terephthalate assimilation.</title>
        <authorList>
            <person name="Yoshida S."/>
            <person name="Hiraga K."/>
            <person name="Takehana T."/>
            <person name="Taniguchi I."/>
            <person name="Yamaji H."/>
            <person name="Maeda Y."/>
            <person name="Toyohara K."/>
            <person name="Miyamoto K."/>
            <person name="Kimura Y."/>
            <person name="Oda K."/>
        </authorList>
    </citation>
    <scope>NUCLEOTIDE SEQUENCE [LARGE SCALE GENOMIC DNA]</scope>
    <source>
        <strain evidence="3">NBRC 110686 / TISTR 2288 / 201-F6</strain>
    </source>
</reference>
<reference evidence="2 3" key="2">
    <citation type="journal article" date="2016" name="Science">
        <title>A bacterium that degrades and assimilates poly(ethylene terephthalate).</title>
        <authorList>
            <person name="Yoshida S."/>
            <person name="Hiraga K."/>
            <person name="Takehana T."/>
            <person name="Taniguchi I."/>
            <person name="Yamaji H."/>
            <person name="Maeda Y."/>
            <person name="Toyohara K."/>
            <person name="Miyamoto K."/>
            <person name="Kimura Y."/>
            <person name="Oda K."/>
        </authorList>
    </citation>
    <scope>NUCLEOTIDE SEQUENCE [LARGE SCALE GENOMIC DNA]</scope>
    <source>
        <strain evidence="3">NBRC 110686 / TISTR 2288 / 201-F6</strain>
    </source>
</reference>
<evidence type="ECO:0000256" key="1">
    <source>
        <dbReference type="SAM" id="Phobius"/>
    </source>
</evidence>
<dbReference type="SUPFAM" id="SSF52833">
    <property type="entry name" value="Thioredoxin-like"/>
    <property type="match status" value="1"/>
</dbReference>
<dbReference type="AlphaFoldDB" id="A0A0K8P0Y6"/>
<comment type="caution">
    <text evidence="2">The sequence shown here is derived from an EMBL/GenBank/DDBJ whole genome shotgun (WGS) entry which is preliminary data.</text>
</comment>
<name>A0A0K8P0Y6_PISS1</name>
<evidence type="ECO:0008006" key="4">
    <source>
        <dbReference type="Google" id="ProtNLM"/>
    </source>
</evidence>
<dbReference type="Proteomes" id="UP000037660">
    <property type="component" value="Unassembled WGS sequence"/>
</dbReference>
<organism evidence="2 3">
    <name type="scientific">Piscinibacter sakaiensis</name>
    <name type="common">Ideonella sakaiensis</name>
    <dbReference type="NCBI Taxonomy" id="1547922"/>
    <lineage>
        <taxon>Bacteria</taxon>
        <taxon>Pseudomonadati</taxon>
        <taxon>Pseudomonadota</taxon>
        <taxon>Betaproteobacteria</taxon>
        <taxon>Burkholderiales</taxon>
        <taxon>Sphaerotilaceae</taxon>
        <taxon>Piscinibacter</taxon>
    </lineage>
</organism>
<accession>A0A0K8P0Y6</accession>
<dbReference type="STRING" id="1547922.ISF6_2162"/>